<accession>A0A4Z2H703</accession>
<organism evidence="2 3">
    <name type="scientific">Liparis tanakae</name>
    <name type="common">Tanaka's snailfish</name>
    <dbReference type="NCBI Taxonomy" id="230148"/>
    <lineage>
        <taxon>Eukaryota</taxon>
        <taxon>Metazoa</taxon>
        <taxon>Chordata</taxon>
        <taxon>Craniata</taxon>
        <taxon>Vertebrata</taxon>
        <taxon>Euteleostomi</taxon>
        <taxon>Actinopterygii</taxon>
        <taxon>Neopterygii</taxon>
        <taxon>Teleostei</taxon>
        <taxon>Neoteleostei</taxon>
        <taxon>Acanthomorphata</taxon>
        <taxon>Eupercaria</taxon>
        <taxon>Perciformes</taxon>
        <taxon>Cottioidei</taxon>
        <taxon>Cottales</taxon>
        <taxon>Liparidae</taxon>
        <taxon>Liparis</taxon>
    </lineage>
</organism>
<reference evidence="2 3" key="1">
    <citation type="submission" date="2019-03" db="EMBL/GenBank/DDBJ databases">
        <title>First draft genome of Liparis tanakae, snailfish: a comprehensive survey of snailfish specific genes.</title>
        <authorList>
            <person name="Kim W."/>
            <person name="Song I."/>
            <person name="Jeong J.-H."/>
            <person name="Kim D."/>
            <person name="Kim S."/>
            <person name="Ryu S."/>
            <person name="Song J.Y."/>
            <person name="Lee S.K."/>
        </authorList>
    </citation>
    <scope>NUCLEOTIDE SEQUENCE [LARGE SCALE GENOMIC DNA]</scope>
    <source>
        <tissue evidence="2">Muscle</tissue>
    </source>
</reference>
<keyword evidence="3" id="KW-1185">Reference proteome</keyword>
<feature type="region of interest" description="Disordered" evidence="1">
    <location>
        <begin position="1"/>
        <end position="39"/>
    </location>
</feature>
<dbReference type="EMBL" id="SRLO01000331">
    <property type="protein sequence ID" value="TNN60602.1"/>
    <property type="molecule type" value="Genomic_DNA"/>
</dbReference>
<evidence type="ECO:0000313" key="3">
    <source>
        <dbReference type="Proteomes" id="UP000314294"/>
    </source>
</evidence>
<proteinExistence type="predicted"/>
<gene>
    <name evidence="2" type="ORF">EYF80_029203</name>
</gene>
<dbReference type="AlphaFoldDB" id="A0A4Z2H703"/>
<name>A0A4Z2H703_9TELE</name>
<comment type="caution">
    <text evidence="2">The sequence shown here is derived from an EMBL/GenBank/DDBJ whole genome shotgun (WGS) entry which is preliminary data.</text>
</comment>
<protein>
    <submittedName>
        <fullName evidence="2">Uncharacterized protein</fullName>
    </submittedName>
</protein>
<evidence type="ECO:0000256" key="1">
    <source>
        <dbReference type="SAM" id="MobiDB-lite"/>
    </source>
</evidence>
<evidence type="ECO:0000313" key="2">
    <source>
        <dbReference type="EMBL" id="TNN60602.1"/>
    </source>
</evidence>
<sequence>MNEEEEEEGERGVQGHQRLALEEERGSKGSKMWGKGVSYPHTRLMGASRFRKHCSCREETNG</sequence>
<dbReference type="Proteomes" id="UP000314294">
    <property type="component" value="Unassembled WGS sequence"/>
</dbReference>